<evidence type="ECO:0000313" key="11">
    <source>
        <dbReference type="EMBL" id="OAA90045.1"/>
    </source>
</evidence>
<dbReference type="AlphaFoldDB" id="A0A162J450"/>
<evidence type="ECO:0000256" key="4">
    <source>
        <dbReference type="ARBA" id="ARBA00022695"/>
    </source>
</evidence>
<dbReference type="GO" id="GO:0016779">
    <property type="term" value="F:nucleotidyltransferase activity"/>
    <property type="evidence" value="ECO:0007669"/>
    <property type="project" value="UniProtKB-KW"/>
</dbReference>
<keyword evidence="7" id="KW-0238">DNA-binding</keyword>
<keyword evidence="6" id="KW-0731">Sigma factor</keyword>
<evidence type="ECO:0000256" key="3">
    <source>
        <dbReference type="ARBA" id="ARBA00022679"/>
    </source>
</evidence>
<keyword evidence="5" id="KW-0805">Transcription regulation</keyword>
<feature type="domain" description="RNA polymerase sigma factor 54 core-binding" evidence="10">
    <location>
        <begin position="95"/>
        <end position="281"/>
    </location>
</feature>
<accession>A0A162J450</accession>
<dbReference type="Gene3D" id="1.10.10.1330">
    <property type="entry name" value="RNA polymerase sigma-54 factor, core-binding domain"/>
    <property type="match status" value="1"/>
</dbReference>
<evidence type="ECO:0000256" key="2">
    <source>
        <dbReference type="ARBA" id="ARBA00022478"/>
    </source>
</evidence>
<name>A0A162J450_9CLOT</name>
<dbReference type="PRINTS" id="PR00045">
    <property type="entry name" value="SIGMA54FCT"/>
</dbReference>
<gene>
    <name evidence="11" type="primary">rpoN</name>
    <name evidence="11" type="ORF">WY13_01635</name>
</gene>
<dbReference type="Pfam" id="PF00309">
    <property type="entry name" value="Sigma54_AID"/>
    <property type="match status" value="1"/>
</dbReference>
<dbReference type="Proteomes" id="UP000077407">
    <property type="component" value="Unassembled WGS sequence"/>
</dbReference>
<comment type="caution">
    <text evidence="11">The sequence shown here is derived from an EMBL/GenBank/DDBJ whole genome shotgun (WGS) entry which is preliminary data.</text>
</comment>
<dbReference type="InterPro" id="IPR007634">
    <property type="entry name" value="RNA_pol_sigma_54_DNA-bd"/>
</dbReference>
<dbReference type="GO" id="GO:0003677">
    <property type="term" value="F:DNA binding"/>
    <property type="evidence" value="ECO:0007669"/>
    <property type="project" value="UniProtKB-KW"/>
</dbReference>
<dbReference type="PIRSF" id="PIRSF000774">
    <property type="entry name" value="RpoN"/>
    <property type="match status" value="1"/>
</dbReference>
<proteinExistence type="inferred from homology"/>
<dbReference type="PANTHER" id="PTHR32248:SF4">
    <property type="entry name" value="RNA POLYMERASE SIGMA-54 FACTOR"/>
    <property type="match status" value="1"/>
</dbReference>
<dbReference type="InterPro" id="IPR007046">
    <property type="entry name" value="RNA_pol_sigma_54_core-bd"/>
</dbReference>
<dbReference type="InterPro" id="IPR000394">
    <property type="entry name" value="RNA_pol_sigma_54"/>
</dbReference>
<dbReference type="NCBIfam" id="TIGR02395">
    <property type="entry name" value="rpoN_sigma"/>
    <property type="match status" value="1"/>
</dbReference>
<dbReference type="PROSITE" id="PS50044">
    <property type="entry name" value="SIGMA54_3"/>
    <property type="match status" value="1"/>
</dbReference>
<feature type="domain" description="RNA polymerase sigma factor 54 DNA-binding" evidence="9">
    <location>
        <begin position="295"/>
        <end position="454"/>
    </location>
</feature>
<dbReference type="PROSITE" id="PS00717">
    <property type="entry name" value="SIGMA54_1"/>
    <property type="match status" value="1"/>
</dbReference>
<dbReference type="Pfam" id="PF04552">
    <property type="entry name" value="Sigma54_DBD"/>
    <property type="match status" value="1"/>
</dbReference>
<dbReference type="InterPro" id="IPR038709">
    <property type="entry name" value="RpoN_core-bd_sf"/>
</dbReference>
<keyword evidence="8" id="KW-0804">Transcription</keyword>
<dbReference type="Pfam" id="PF04963">
    <property type="entry name" value="Sigma54_CBD"/>
    <property type="match status" value="1"/>
</dbReference>
<evidence type="ECO:0000256" key="5">
    <source>
        <dbReference type="ARBA" id="ARBA00023015"/>
    </source>
</evidence>
<reference evidence="11 12" key="1">
    <citation type="journal article" date="2015" name="Biotechnol. Bioeng.">
        <title>Genome sequence and phenotypic characterization of Caulobacter segnis.</title>
        <authorList>
            <person name="Patel S."/>
            <person name="Fletcher B."/>
            <person name="Scott D.C."/>
            <person name="Ely B."/>
        </authorList>
    </citation>
    <scope>NUCLEOTIDE SEQUENCE [LARGE SCALE GENOMIC DNA]</scope>
    <source>
        <strain evidence="11 12">ERI-2</strain>
    </source>
</reference>
<dbReference type="GO" id="GO:0006352">
    <property type="term" value="P:DNA-templated transcription initiation"/>
    <property type="evidence" value="ECO:0007669"/>
    <property type="project" value="InterPro"/>
</dbReference>
<dbReference type="EMBL" id="LITT01000013">
    <property type="protein sequence ID" value="OAA90045.1"/>
    <property type="molecule type" value="Genomic_DNA"/>
</dbReference>
<comment type="similarity">
    <text evidence="1">Belongs to the sigma-54 factor family.</text>
</comment>
<evidence type="ECO:0000256" key="8">
    <source>
        <dbReference type="ARBA" id="ARBA00023163"/>
    </source>
</evidence>
<evidence type="ECO:0000256" key="6">
    <source>
        <dbReference type="ARBA" id="ARBA00023082"/>
    </source>
</evidence>
<dbReference type="GO" id="GO:0016987">
    <property type="term" value="F:sigma factor activity"/>
    <property type="evidence" value="ECO:0007669"/>
    <property type="project" value="UniProtKB-KW"/>
</dbReference>
<evidence type="ECO:0000313" key="12">
    <source>
        <dbReference type="Proteomes" id="UP000077407"/>
    </source>
</evidence>
<keyword evidence="3" id="KW-0808">Transferase</keyword>
<dbReference type="GO" id="GO:0001216">
    <property type="term" value="F:DNA-binding transcription activator activity"/>
    <property type="evidence" value="ECO:0007669"/>
    <property type="project" value="InterPro"/>
</dbReference>
<dbReference type="PANTHER" id="PTHR32248">
    <property type="entry name" value="RNA POLYMERASE SIGMA-54 FACTOR"/>
    <property type="match status" value="1"/>
</dbReference>
<dbReference type="PROSITE" id="PS00718">
    <property type="entry name" value="SIGMA54_2"/>
    <property type="match status" value="1"/>
</dbReference>
<dbReference type="GO" id="GO:0000428">
    <property type="term" value="C:DNA-directed RNA polymerase complex"/>
    <property type="evidence" value="ECO:0007669"/>
    <property type="project" value="UniProtKB-KW"/>
</dbReference>
<dbReference type="PATRIC" id="fig|1538.10.peg.2078"/>
<sequence length="455" mass="53437">MNMDFGLNLTQEQKLVMTQQMQLSIKMLQMSSFELQEYIEKEFQQNPILDVKEPESTEIEKDKLDYKEIIKSLNSNNFSHQSYQKSEEEEVSPFNFISHKKSLKEYLKEEIMDLNEKDYVKSICSYIIENIDHRGYLVIEEGEIERDLKISTKLVEYCIDIIQTLEPYGIGARNLSECLRIQAMQRKVEDENIFIIIDKYLELIAENKYNVIAKNMGINVKQAQEYGDIIKTFDPKPSRGFYTGEDVKYIIPDAYIEKIGDKYYIIMNDDLTPKLIINSVYKDIVENQEDKEAADYVKEKLNSAVFLIKSIQHRKSTIYKVLQKILDLQRDYFDYGERYLKPMTLKDIANSMDMHESTISRAIRDKYIYTSRGTIKIKNLFTTGISKGFDGEDVSVLIIKKSIEKIINEEDKKKPLSDQQICDLINQQDMNISRRTVAKYREEMGIKSSKGRRRF</sequence>
<evidence type="ECO:0000259" key="10">
    <source>
        <dbReference type="Pfam" id="PF04963"/>
    </source>
</evidence>
<keyword evidence="4" id="KW-0548">Nucleotidyltransferase</keyword>
<evidence type="ECO:0000256" key="7">
    <source>
        <dbReference type="ARBA" id="ARBA00023125"/>
    </source>
</evidence>
<protein>
    <submittedName>
        <fullName evidence="11">RNA polymerase sigma-54 factor</fullName>
    </submittedName>
</protein>
<keyword evidence="2" id="KW-0240">DNA-directed RNA polymerase</keyword>
<evidence type="ECO:0000259" key="9">
    <source>
        <dbReference type="Pfam" id="PF04552"/>
    </source>
</evidence>
<dbReference type="OrthoDB" id="9814402at2"/>
<dbReference type="Gene3D" id="1.10.10.60">
    <property type="entry name" value="Homeodomain-like"/>
    <property type="match status" value="1"/>
</dbReference>
<organism evidence="11 12">
    <name type="scientific">Clostridium ljungdahlii</name>
    <dbReference type="NCBI Taxonomy" id="1538"/>
    <lineage>
        <taxon>Bacteria</taxon>
        <taxon>Bacillati</taxon>
        <taxon>Bacillota</taxon>
        <taxon>Clostridia</taxon>
        <taxon>Eubacteriales</taxon>
        <taxon>Clostridiaceae</taxon>
        <taxon>Clostridium</taxon>
    </lineage>
</organism>
<evidence type="ECO:0000256" key="1">
    <source>
        <dbReference type="ARBA" id="ARBA00008798"/>
    </source>
</evidence>